<keyword evidence="4 6" id="KW-1133">Transmembrane helix</keyword>
<reference evidence="7 8" key="1">
    <citation type="submission" date="2021-08" db="EMBL/GenBank/DDBJ databases">
        <title>Draft Genome Sequence of Phanerochaete sordida strain YK-624.</title>
        <authorList>
            <person name="Mori T."/>
            <person name="Dohra H."/>
            <person name="Suzuki T."/>
            <person name="Kawagishi H."/>
            <person name="Hirai H."/>
        </authorList>
    </citation>
    <scope>NUCLEOTIDE SEQUENCE [LARGE SCALE GENOMIC DNA]</scope>
    <source>
        <strain evidence="7 8">YK-624</strain>
    </source>
</reference>
<evidence type="ECO:0000313" key="8">
    <source>
        <dbReference type="Proteomes" id="UP000703269"/>
    </source>
</evidence>
<evidence type="ECO:0000256" key="5">
    <source>
        <dbReference type="ARBA" id="ARBA00023136"/>
    </source>
</evidence>
<gene>
    <name evidence="7" type="ORF">PsYK624_062770</name>
</gene>
<dbReference type="PANTHER" id="PTHR43791">
    <property type="entry name" value="PERMEASE-RELATED"/>
    <property type="match status" value="1"/>
</dbReference>
<dbReference type="Gene3D" id="1.20.1250.20">
    <property type="entry name" value="MFS general substrate transporter like domains"/>
    <property type="match status" value="1"/>
</dbReference>
<comment type="subcellular location">
    <subcellularLocation>
        <location evidence="1">Membrane</location>
        <topology evidence="1">Multi-pass membrane protein</topology>
    </subcellularLocation>
</comment>
<dbReference type="AlphaFoldDB" id="A0A9P3G8S2"/>
<dbReference type="OrthoDB" id="6730379at2759"/>
<evidence type="ECO:0008006" key="9">
    <source>
        <dbReference type="Google" id="ProtNLM"/>
    </source>
</evidence>
<evidence type="ECO:0000256" key="2">
    <source>
        <dbReference type="ARBA" id="ARBA00022448"/>
    </source>
</evidence>
<dbReference type="InterPro" id="IPR036259">
    <property type="entry name" value="MFS_trans_sf"/>
</dbReference>
<protein>
    <recommendedName>
        <fullName evidence="9">MFS general substrate transporter</fullName>
    </recommendedName>
</protein>
<dbReference type="GO" id="GO:0016020">
    <property type="term" value="C:membrane"/>
    <property type="evidence" value="ECO:0007669"/>
    <property type="project" value="UniProtKB-SubCell"/>
</dbReference>
<dbReference type="EMBL" id="BPQB01000015">
    <property type="protein sequence ID" value="GJE90152.1"/>
    <property type="molecule type" value="Genomic_DNA"/>
</dbReference>
<evidence type="ECO:0000256" key="4">
    <source>
        <dbReference type="ARBA" id="ARBA00022989"/>
    </source>
</evidence>
<evidence type="ECO:0000256" key="3">
    <source>
        <dbReference type="ARBA" id="ARBA00022692"/>
    </source>
</evidence>
<accession>A0A9P3G8S2</accession>
<comment type="caution">
    <text evidence="7">The sequence shown here is derived from an EMBL/GenBank/DDBJ whole genome shotgun (WGS) entry which is preliminary data.</text>
</comment>
<evidence type="ECO:0000313" key="7">
    <source>
        <dbReference type="EMBL" id="GJE90152.1"/>
    </source>
</evidence>
<sequence>MSATPPASVRDWDAKAERRVLWKVDLLLMPILTFSYGLQFYDKFVFSSAAVFGMLNDLHLTTPVPGTNLVSTQRYSTATAAFYWGYIVGVLPIALVLQRLPVAKALSLLIFIWGAIVMLTVTVSSYQGAVAQRFFLGLVESAVSLQLAPDLFCSARCGTPRLNCPFASASGIRRQVSSPSSAV</sequence>
<feature type="transmembrane region" description="Helical" evidence="6">
    <location>
        <begin position="20"/>
        <end position="38"/>
    </location>
</feature>
<organism evidence="7 8">
    <name type="scientific">Phanerochaete sordida</name>
    <dbReference type="NCBI Taxonomy" id="48140"/>
    <lineage>
        <taxon>Eukaryota</taxon>
        <taxon>Fungi</taxon>
        <taxon>Dikarya</taxon>
        <taxon>Basidiomycota</taxon>
        <taxon>Agaricomycotina</taxon>
        <taxon>Agaricomycetes</taxon>
        <taxon>Polyporales</taxon>
        <taxon>Phanerochaetaceae</taxon>
        <taxon>Phanerochaete</taxon>
    </lineage>
</organism>
<dbReference type="GO" id="GO:0022857">
    <property type="term" value="F:transmembrane transporter activity"/>
    <property type="evidence" value="ECO:0007669"/>
    <property type="project" value="TreeGrafter"/>
</dbReference>
<proteinExistence type="predicted"/>
<keyword evidence="8" id="KW-1185">Reference proteome</keyword>
<keyword evidence="2" id="KW-0813">Transport</keyword>
<evidence type="ECO:0000256" key="6">
    <source>
        <dbReference type="SAM" id="Phobius"/>
    </source>
</evidence>
<feature type="transmembrane region" description="Helical" evidence="6">
    <location>
        <begin position="81"/>
        <end position="100"/>
    </location>
</feature>
<feature type="transmembrane region" description="Helical" evidence="6">
    <location>
        <begin position="106"/>
        <end position="126"/>
    </location>
</feature>
<dbReference type="Proteomes" id="UP000703269">
    <property type="component" value="Unassembled WGS sequence"/>
</dbReference>
<name>A0A9P3G8S2_9APHY</name>
<dbReference type="SUPFAM" id="SSF103473">
    <property type="entry name" value="MFS general substrate transporter"/>
    <property type="match status" value="1"/>
</dbReference>
<dbReference type="PANTHER" id="PTHR43791:SF55">
    <property type="entry name" value="TRANSPORTER, PUTATIVE (AFU_ORTHOLOGUE AFUA_6G01820)-RELATED"/>
    <property type="match status" value="1"/>
</dbReference>
<keyword evidence="5 6" id="KW-0472">Membrane</keyword>
<evidence type="ECO:0000256" key="1">
    <source>
        <dbReference type="ARBA" id="ARBA00004141"/>
    </source>
</evidence>
<keyword evidence="3 6" id="KW-0812">Transmembrane</keyword>